<comment type="caution">
    <text evidence="9">The sequence shown here is derived from an EMBL/GenBank/DDBJ whole genome shotgun (WGS) entry which is preliminary data.</text>
</comment>
<sequence>MHRTLIEPEMSPIAKTTQDTDAVSVRRKVVSWGTGAGLFLVLLVVWVFSLGMGAISINPLVTIRVALEGVFPGLYFTGLPDPGPIDYDVIWNMRLPRTAMAAICGAGLAICGLATQALLRNILADPYILGISSGASTGAALVMVLGVGMSLFPASPSIVIVFGAFLGSFTSVIVVFVLAGLSGPSSTTRVVFAGMAVNFFFSAVTSLLIMLAKNPSVTKGVMFWMLGSFNATRWHEVGVVSICVFVGCAWLFLHGRNIDAMTLGDDAARGLGLNPSRTRVSVFFVVSLIVAALVSVSGTIGFVGLVVPHIAKKMYGGIFRQSFLGCALIGAILMLGADLLSRLLVAPGELSVGIITALVGTPLLMSLIHRNAVTNE</sequence>
<feature type="transmembrane region" description="Helical" evidence="8">
    <location>
        <begin position="282"/>
        <end position="311"/>
    </location>
</feature>
<dbReference type="GO" id="GO:0022857">
    <property type="term" value="F:transmembrane transporter activity"/>
    <property type="evidence" value="ECO:0007669"/>
    <property type="project" value="InterPro"/>
</dbReference>
<dbReference type="AlphaFoldDB" id="A0A7Y0UVD5"/>
<feature type="transmembrane region" description="Helical" evidence="8">
    <location>
        <begin position="159"/>
        <end position="179"/>
    </location>
</feature>
<dbReference type="SUPFAM" id="SSF81345">
    <property type="entry name" value="ABC transporter involved in vitamin B12 uptake, BtuC"/>
    <property type="match status" value="1"/>
</dbReference>
<dbReference type="InterPro" id="IPR000522">
    <property type="entry name" value="ABC_transptr_permease_BtuC"/>
</dbReference>
<feature type="transmembrane region" description="Helical" evidence="8">
    <location>
        <begin position="350"/>
        <end position="368"/>
    </location>
</feature>
<comment type="subcellular location">
    <subcellularLocation>
        <location evidence="1">Cell membrane</location>
        <topology evidence="1">Multi-pass membrane protein</topology>
    </subcellularLocation>
</comment>
<feature type="transmembrane region" description="Helical" evidence="8">
    <location>
        <begin position="99"/>
        <end position="119"/>
    </location>
</feature>
<evidence type="ECO:0000256" key="2">
    <source>
        <dbReference type="ARBA" id="ARBA00007935"/>
    </source>
</evidence>
<accession>A0A7Y0UVD5</accession>
<dbReference type="GO" id="GO:0033214">
    <property type="term" value="P:siderophore-iron import into cell"/>
    <property type="evidence" value="ECO:0007669"/>
    <property type="project" value="TreeGrafter"/>
</dbReference>
<name>A0A7Y0UVD5_9ACTO</name>
<comment type="similarity">
    <text evidence="2">Belongs to the binding-protein-dependent transport system permease family. FecCD subfamily.</text>
</comment>
<keyword evidence="6 8" id="KW-1133">Transmembrane helix</keyword>
<evidence type="ECO:0000256" key="1">
    <source>
        <dbReference type="ARBA" id="ARBA00004651"/>
    </source>
</evidence>
<evidence type="ECO:0000256" key="3">
    <source>
        <dbReference type="ARBA" id="ARBA00022448"/>
    </source>
</evidence>
<organism evidence="9 10">
    <name type="scientific">Mobiluncus mulieris</name>
    <dbReference type="NCBI Taxonomy" id="2052"/>
    <lineage>
        <taxon>Bacteria</taxon>
        <taxon>Bacillati</taxon>
        <taxon>Actinomycetota</taxon>
        <taxon>Actinomycetes</taxon>
        <taxon>Actinomycetales</taxon>
        <taxon>Actinomycetaceae</taxon>
        <taxon>Mobiluncus</taxon>
    </lineage>
</organism>
<dbReference type="PANTHER" id="PTHR30472">
    <property type="entry name" value="FERRIC ENTEROBACTIN TRANSPORT SYSTEM PERMEASE PROTEIN"/>
    <property type="match status" value="1"/>
</dbReference>
<feature type="transmembrane region" description="Helical" evidence="8">
    <location>
        <begin position="131"/>
        <end position="152"/>
    </location>
</feature>
<evidence type="ECO:0000256" key="6">
    <source>
        <dbReference type="ARBA" id="ARBA00022989"/>
    </source>
</evidence>
<evidence type="ECO:0000256" key="8">
    <source>
        <dbReference type="SAM" id="Phobius"/>
    </source>
</evidence>
<reference evidence="9 10" key="1">
    <citation type="submission" date="2020-04" db="EMBL/GenBank/DDBJ databases">
        <title>Antimicrobial susceptibility and clonality of vaginal-derived multi-drug resistant Mobiluncus isolates in China.</title>
        <authorList>
            <person name="Zhang X."/>
        </authorList>
    </citation>
    <scope>NUCLEOTIDE SEQUENCE [LARGE SCALE GENOMIC DNA]</scope>
    <source>
        <strain evidence="9 10">12</strain>
    </source>
</reference>
<proteinExistence type="inferred from homology"/>
<feature type="transmembrane region" description="Helical" evidence="8">
    <location>
        <begin position="323"/>
        <end position="344"/>
    </location>
</feature>
<dbReference type="GO" id="GO:0005886">
    <property type="term" value="C:plasma membrane"/>
    <property type="evidence" value="ECO:0007669"/>
    <property type="project" value="UniProtKB-SubCell"/>
</dbReference>
<dbReference type="RefSeq" id="WP_169763309.1">
    <property type="nucleotide sequence ID" value="NZ_JABCUQ010000040.1"/>
</dbReference>
<evidence type="ECO:0000256" key="4">
    <source>
        <dbReference type="ARBA" id="ARBA00022475"/>
    </source>
</evidence>
<dbReference type="Gene3D" id="1.10.3470.10">
    <property type="entry name" value="ABC transporter involved in vitamin B12 uptake, BtuC"/>
    <property type="match status" value="1"/>
</dbReference>
<evidence type="ECO:0000313" key="9">
    <source>
        <dbReference type="EMBL" id="NMX04456.1"/>
    </source>
</evidence>
<evidence type="ECO:0000256" key="5">
    <source>
        <dbReference type="ARBA" id="ARBA00022692"/>
    </source>
</evidence>
<dbReference type="EMBL" id="JABCUS010000040">
    <property type="protein sequence ID" value="NMX04456.1"/>
    <property type="molecule type" value="Genomic_DNA"/>
</dbReference>
<keyword evidence="4" id="KW-1003">Cell membrane</keyword>
<feature type="transmembrane region" description="Helical" evidence="8">
    <location>
        <begin position="36"/>
        <end position="57"/>
    </location>
</feature>
<feature type="transmembrane region" description="Helical" evidence="8">
    <location>
        <begin position="233"/>
        <end position="253"/>
    </location>
</feature>
<dbReference type="Pfam" id="PF01032">
    <property type="entry name" value="FecCD"/>
    <property type="match status" value="1"/>
</dbReference>
<dbReference type="CDD" id="cd06550">
    <property type="entry name" value="TM_ABC_iron-siderophores_like"/>
    <property type="match status" value="1"/>
</dbReference>
<dbReference type="Proteomes" id="UP000575397">
    <property type="component" value="Unassembled WGS sequence"/>
</dbReference>
<evidence type="ECO:0000313" key="10">
    <source>
        <dbReference type="Proteomes" id="UP000575397"/>
    </source>
</evidence>
<protein>
    <submittedName>
        <fullName evidence="9">Iron ABC transporter permease</fullName>
    </submittedName>
</protein>
<dbReference type="PANTHER" id="PTHR30472:SF67">
    <property type="entry name" value="PERMEASE OF ABC TRANSPORTER-RELATED"/>
    <property type="match status" value="1"/>
</dbReference>
<feature type="transmembrane region" description="Helical" evidence="8">
    <location>
        <begin position="191"/>
        <end position="212"/>
    </location>
</feature>
<keyword evidence="5 8" id="KW-0812">Transmembrane</keyword>
<keyword evidence="3" id="KW-0813">Transport</keyword>
<evidence type="ECO:0000256" key="7">
    <source>
        <dbReference type="ARBA" id="ARBA00023136"/>
    </source>
</evidence>
<dbReference type="InterPro" id="IPR037294">
    <property type="entry name" value="ABC_BtuC-like"/>
</dbReference>
<dbReference type="FunFam" id="1.10.3470.10:FF:000001">
    <property type="entry name" value="Vitamin B12 ABC transporter permease BtuC"/>
    <property type="match status" value="1"/>
</dbReference>
<keyword evidence="7 8" id="KW-0472">Membrane</keyword>
<gene>
    <name evidence="9" type="ORF">HHJ77_11235</name>
</gene>